<evidence type="ECO:0000313" key="3">
    <source>
        <dbReference type="Proteomes" id="UP000032024"/>
    </source>
</evidence>
<sequence length="56" mass="6304">MQAFLSFTQKTEKSGGTLFTVVSRRFYVFFRAFSAASVVQFLSYVRTGRASIPVSK</sequence>
<accession>A0A0C5C787</accession>
<reference evidence="1" key="1">
    <citation type="submission" date="2015-01" db="EMBL/GenBank/DDBJ databases">
        <title>Comparative genome analysis of Bacillus coagulans HM-08, Clostridium butyricum HM-68, Bacillus subtilis HM-66 and Bacillus licheniformis BL-09.</title>
        <authorList>
            <person name="Zhang H."/>
        </authorList>
    </citation>
    <scope>NUCLEOTIDE SEQUENCE [LARGE SCALE GENOMIC DNA]</scope>
    <source>
        <strain evidence="1">HM-08</strain>
    </source>
</reference>
<dbReference type="PATRIC" id="fig|1398.18.peg.3370"/>
<evidence type="ECO:0000313" key="2">
    <source>
        <dbReference type="EMBL" id="KWZ82692.1"/>
    </source>
</evidence>
<dbReference type="AlphaFoldDB" id="A0A0C5C787"/>
<dbReference type="Proteomes" id="UP000032024">
    <property type="component" value="Chromosome"/>
</dbReference>
<protein>
    <submittedName>
        <fullName evidence="2">Uncharacterized protein</fullName>
    </submittedName>
</protein>
<reference evidence="3" key="2">
    <citation type="submission" date="2015-01" db="EMBL/GenBank/DDBJ databases">
        <title>Comparative genome analysis of Bacillus coagulans HM-08, Clostridium butyricum HM-68, Bacillus subtilis HM-66 and Bacillus paralicheniformis BL-09.</title>
        <authorList>
            <person name="Zhang H."/>
        </authorList>
    </citation>
    <scope>NUCLEOTIDE SEQUENCE [LARGE SCALE GENOMIC DNA]</scope>
    <source>
        <strain evidence="3">HM-08</strain>
    </source>
</reference>
<evidence type="ECO:0000313" key="4">
    <source>
        <dbReference type="Proteomes" id="UP000070376"/>
    </source>
</evidence>
<name>A0A0C5C787_HEYCO</name>
<gene>
    <name evidence="2" type="ORF">HMPREF3213_01634</name>
    <name evidence="1" type="ORF">SB48_HM08orf05466</name>
</gene>
<dbReference type="EMBL" id="CP010525">
    <property type="protein sequence ID" value="AJO24208.1"/>
    <property type="molecule type" value="Genomic_DNA"/>
</dbReference>
<reference evidence="2" key="4">
    <citation type="submission" date="2016-01" db="EMBL/GenBank/DDBJ databases">
        <authorList>
            <person name="Oliw E.H."/>
        </authorList>
    </citation>
    <scope>NUCLEOTIDE SEQUENCE [LARGE SCALE GENOMIC DNA]</scope>
    <source>
        <strain evidence="2">GED7749B</strain>
    </source>
</reference>
<dbReference type="STRING" id="1398.AB434_1910"/>
<organism evidence="2 4">
    <name type="scientific">Heyndrickxia coagulans</name>
    <name type="common">Weizmannia coagulans</name>
    <dbReference type="NCBI Taxonomy" id="1398"/>
    <lineage>
        <taxon>Bacteria</taxon>
        <taxon>Bacillati</taxon>
        <taxon>Bacillota</taxon>
        <taxon>Bacilli</taxon>
        <taxon>Bacillales</taxon>
        <taxon>Bacillaceae</taxon>
        <taxon>Heyndrickxia</taxon>
    </lineage>
</organism>
<dbReference type="EMBL" id="LRPN01000050">
    <property type="protein sequence ID" value="KWZ82692.1"/>
    <property type="molecule type" value="Genomic_DNA"/>
</dbReference>
<dbReference type="Proteomes" id="UP000070376">
    <property type="component" value="Unassembled WGS sequence"/>
</dbReference>
<reference evidence="4" key="3">
    <citation type="submission" date="2016-01" db="EMBL/GenBank/DDBJ databases">
        <authorList>
            <person name="Mitreva M."/>
            <person name="Pepin K.H."/>
            <person name="Mihindukulasuriya K.A."/>
            <person name="Fulton R."/>
            <person name="Fronick C."/>
            <person name="O'Laughlin M."/>
            <person name="Miner T."/>
            <person name="Herter B."/>
            <person name="Rosa B.A."/>
            <person name="Cordes M."/>
            <person name="Tomlinson C."/>
            <person name="Wollam A."/>
            <person name="Palsikar V.B."/>
            <person name="Mardis E.R."/>
            <person name="Wilson R.K."/>
        </authorList>
    </citation>
    <scope>NUCLEOTIDE SEQUENCE [LARGE SCALE GENOMIC DNA]</scope>
    <source>
        <strain evidence="4">GED7749B</strain>
    </source>
</reference>
<keyword evidence="3" id="KW-1185">Reference proteome</keyword>
<proteinExistence type="predicted"/>
<evidence type="ECO:0000313" key="1">
    <source>
        <dbReference type="EMBL" id="AJO24208.1"/>
    </source>
</evidence>